<feature type="domain" description="Phage MuF C-terminal" evidence="1">
    <location>
        <begin position="139"/>
        <end position="194"/>
    </location>
</feature>
<accession>J9GNN7</accession>
<proteinExistence type="predicted"/>
<name>J9GNN7_9ZZZZ</name>
<protein>
    <recommendedName>
        <fullName evidence="1">Phage MuF C-terminal domain-containing protein</fullName>
    </recommendedName>
</protein>
<evidence type="ECO:0000313" key="2">
    <source>
        <dbReference type="EMBL" id="EJX01520.1"/>
    </source>
</evidence>
<reference evidence="2" key="1">
    <citation type="journal article" date="2012" name="PLoS ONE">
        <title>Gene sets for utilization of primary and secondary nutrition supplies in the distal gut of endangered iberian lynx.</title>
        <authorList>
            <person name="Alcaide M."/>
            <person name="Messina E."/>
            <person name="Richter M."/>
            <person name="Bargiela R."/>
            <person name="Peplies J."/>
            <person name="Huws S.A."/>
            <person name="Newbold C.J."/>
            <person name="Golyshin P.N."/>
            <person name="Simon M.A."/>
            <person name="Lopez G."/>
            <person name="Yakimov M.M."/>
            <person name="Ferrer M."/>
        </authorList>
    </citation>
    <scope>NUCLEOTIDE SEQUENCE</scope>
</reference>
<gene>
    <name evidence="2" type="ORF">EVA_10373</name>
</gene>
<organism evidence="2">
    <name type="scientific">gut metagenome</name>
    <dbReference type="NCBI Taxonomy" id="749906"/>
    <lineage>
        <taxon>unclassified sequences</taxon>
        <taxon>metagenomes</taxon>
        <taxon>organismal metagenomes</taxon>
    </lineage>
</organism>
<sequence>MSARYFEAKPYRAVGFEEVRLAIVPSDTDASLVEQLKQKGIEVRTYEKGNQKQRKQIADEATRELNLRFQLIGEQSAEESTSGKDLEEVNARFNEELQQQIDGTLPQGHIYQLGMASAVLQSAGLPNLPIELSASRLKDKSMQEEHPFELSEMRGLVEGVQNPLAVFRSATHIGSFVVLTEIEHQGKNFVVAIQA</sequence>
<comment type="caution">
    <text evidence="2">The sequence shown here is derived from an EMBL/GenBank/DDBJ whole genome shotgun (WGS) entry which is preliminary data.</text>
</comment>
<dbReference type="AlphaFoldDB" id="J9GNN7"/>
<dbReference type="EMBL" id="AMCI01002925">
    <property type="protein sequence ID" value="EJX01520.1"/>
    <property type="molecule type" value="Genomic_DNA"/>
</dbReference>
<feature type="non-terminal residue" evidence="2">
    <location>
        <position position="195"/>
    </location>
</feature>
<dbReference type="Pfam" id="PF18819">
    <property type="entry name" value="MuF_C"/>
    <property type="match status" value="1"/>
</dbReference>
<evidence type="ECO:0000259" key="1">
    <source>
        <dbReference type="Pfam" id="PF18819"/>
    </source>
</evidence>
<dbReference type="InterPro" id="IPR041131">
    <property type="entry name" value="MuF_C"/>
</dbReference>